<dbReference type="EMBL" id="LSRX01000456">
    <property type="protein sequence ID" value="OLP96757.1"/>
    <property type="molecule type" value="Genomic_DNA"/>
</dbReference>
<comment type="caution">
    <text evidence="3">The sequence shown here is derived from an EMBL/GenBank/DDBJ whole genome shotgun (WGS) entry which is preliminary data.</text>
</comment>
<dbReference type="OMA" id="MWECGIS"/>
<evidence type="ECO:0000313" key="3">
    <source>
        <dbReference type="EMBL" id="OLP96757.1"/>
    </source>
</evidence>
<dbReference type="Gene3D" id="3.80.10.10">
    <property type="entry name" value="Ribonuclease Inhibitor"/>
    <property type="match status" value="1"/>
</dbReference>
<dbReference type="InterPro" id="IPR032675">
    <property type="entry name" value="LRR_dom_sf"/>
</dbReference>
<dbReference type="PANTHER" id="PTHR47189:SF1">
    <property type="entry name" value="MHC CLASS II TRANSACTIVATOR"/>
    <property type="match status" value="1"/>
</dbReference>
<dbReference type="SMART" id="SM00368">
    <property type="entry name" value="LRR_RI"/>
    <property type="match status" value="5"/>
</dbReference>
<dbReference type="SUPFAM" id="SSF52047">
    <property type="entry name" value="RNI-like"/>
    <property type="match status" value="1"/>
</dbReference>
<evidence type="ECO:0000313" key="4">
    <source>
        <dbReference type="Proteomes" id="UP000186817"/>
    </source>
</evidence>
<keyword evidence="4" id="KW-1185">Reference proteome</keyword>
<dbReference type="GO" id="GO:0045944">
    <property type="term" value="P:positive regulation of transcription by RNA polymerase II"/>
    <property type="evidence" value="ECO:0007669"/>
    <property type="project" value="TreeGrafter"/>
</dbReference>
<organism evidence="3 4">
    <name type="scientific">Symbiodinium microadriaticum</name>
    <name type="common">Dinoflagellate</name>
    <name type="synonym">Zooxanthella microadriatica</name>
    <dbReference type="NCBI Taxonomy" id="2951"/>
    <lineage>
        <taxon>Eukaryota</taxon>
        <taxon>Sar</taxon>
        <taxon>Alveolata</taxon>
        <taxon>Dinophyceae</taxon>
        <taxon>Suessiales</taxon>
        <taxon>Symbiodiniaceae</taxon>
        <taxon>Symbiodinium</taxon>
    </lineage>
</organism>
<gene>
    <name evidence="3" type="primary">NLRC3</name>
    <name evidence="3" type="ORF">AK812_SmicGene20957</name>
</gene>
<protein>
    <submittedName>
        <fullName evidence="3">Protein NLRC3</fullName>
    </submittedName>
</protein>
<accession>A0A1Q9DNK2</accession>
<reference evidence="3 4" key="1">
    <citation type="submission" date="2016-02" db="EMBL/GenBank/DDBJ databases">
        <title>Genome analysis of coral dinoflagellate symbionts highlights evolutionary adaptations to a symbiotic lifestyle.</title>
        <authorList>
            <person name="Aranda M."/>
            <person name="Li Y."/>
            <person name="Liew Y.J."/>
            <person name="Baumgarten S."/>
            <person name="Simakov O."/>
            <person name="Wilson M."/>
            <person name="Piel J."/>
            <person name="Ashoor H."/>
            <person name="Bougouffa S."/>
            <person name="Bajic V.B."/>
            <person name="Ryu T."/>
            <person name="Ravasi T."/>
            <person name="Bayer T."/>
            <person name="Micklem G."/>
            <person name="Kim H."/>
            <person name="Bhak J."/>
            <person name="Lajeunesse T.C."/>
            <person name="Voolstra C.R."/>
        </authorList>
    </citation>
    <scope>NUCLEOTIDE SEQUENCE [LARGE SCALE GENOMIC DNA]</scope>
    <source>
        <strain evidence="3 4">CCMP2467</strain>
    </source>
</reference>
<dbReference type="OrthoDB" id="120976at2759"/>
<dbReference type="Pfam" id="PF13516">
    <property type="entry name" value="LRR_6"/>
    <property type="match status" value="5"/>
</dbReference>
<name>A0A1Q9DNK2_SYMMI</name>
<dbReference type="Proteomes" id="UP000186817">
    <property type="component" value="Unassembled WGS sequence"/>
</dbReference>
<evidence type="ECO:0000256" key="2">
    <source>
        <dbReference type="ARBA" id="ARBA00022737"/>
    </source>
</evidence>
<dbReference type="GO" id="GO:0045345">
    <property type="term" value="P:positive regulation of MHC class I biosynthetic process"/>
    <property type="evidence" value="ECO:0007669"/>
    <property type="project" value="TreeGrafter"/>
</dbReference>
<keyword evidence="1" id="KW-0433">Leucine-rich repeat</keyword>
<dbReference type="AlphaFoldDB" id="A0A1Q9DNK2"/>
<dbReference type="GO" id="GO:0045348">
    <property type="term" value="P:positive regulation of MHC class II biosynthetic process"/>
    <property type="evidence" value="ECO:0007669"/>
    <property type="project" value="TreeGrafter"/>
</dbReference>
<dbReference type="InterPro" id="IPR001611">
    <property type="entry name" value="Leu-rich_rpt"/>
</dbReference>
<keyword evidence="2" id="KW-0677">Repeat</keyword>
<proteinExistence type="predicted"/>
<sequence length="216" mass="23473">MAATTLEVALSRLEESSEVDVSYQGVDDAGVARLAEALTNNKTIVDVYLDDNNITDIGVQRVATLIQSSRTLRQVSFYHNKVTDIGVQSLSKALLASSLNLLDLRDNRVSDAGATALAEALEAGSQLRFLLLKDNEITDGGAQRLAAAVRKCGEEGPLKQLDLEGNRITAKGSVYLKEVKQDLKKEIQFGYQKSKAREQHQGVIDTHSKDGVFAAR</sequence>
<dbReference type="PANTHER" id="PTHR47189">
    <property type="entry name" value="MHC CLASS II TRANSACTIVATOR"/>
    <property type="match status" value="1"/>
</dbReference>
<evidence type="ECO:0000256" key="1">
    <source>
        <dbReference type="ARBA" id="ARBA00022614"/>
    </source>
</evidence>